<dbReference type="EMBL" id="JBHSPH010000002">
    <property type="protein sequence ID" value="MFC5861701.1"/>
    <property type="molecule type" value="Genomic_DNA"/>
</dbReference>
<comment type="caution">
    <text evidence="1">The sequence shown here is derived from an EMBL/GenBank/DDBJ whole genome shotgun (WGS) entry which is preliminary data.</text>
</comment>
<evidence type="ECO:0000313" key="1">
    <source>
        <dbReference type="EMBL" id="MFC5861701.1"/>
    </source>
</evidence>
<protein>
    <recommendedName>
        <fullName evidence="3">DUF541 domain-containing protein</fullName>
    </recommendedName>
</protein>
<dbReference type="Proteomes" id="UP001596091">
    <property type="component" value="Unassembled WGS sequence"/>
</dbReference>
<keyword evidence="2" id="KW-1185">Reference proteome</keyword>
<name>A0ABW1EBI6_9BACT</name>
<dbReference type="RefSeq" id="WP_263337224.1">
    <property type="nucleotide sequence ID" value="NZ_JAGSYH010000004.1"/>
</dbReference>
<accession>A0ABW1EBI6</accession>
<sequence>MTDPKKNPNKRRGSFFWRRRPQLSLEPPKPAPLENGASAVQPWYRPTLLKVSVVVLGVLAILPTHANGQFGIDTAAILAALSKMQSLMNTYIAAPLRIINRYEQSTAKYEQEVIYPLTAINQAKNSVIQFENQFSQVSGMFRVNVSSATLPQSQNLEALLLSRNAANVAILSGQFQNVYGVVMPQNAASPQMRTMTDMTDAQAQDAMKRAIEIDALADAELNEANQMGQQISQAAPGSAGILEAEADVWVVRANAYTQAALAELMRTRGIDLANQSKASKLATIDNTNNNGLINGALTDR</sequence>
<organism evidence="1 2">
    <name type="scientific">Acidicapsa dinghuensis</name>
    <dbReference type="NCBI Taxonomy" id="2218256"/>
    <lineage>
        <taxon>Bacteria</taxon>
        <taxon>Pseudomonadati</taxon>
        <taxon>Acidobacteriota</taxon>
        <taxon>Terriglobia</taxon>
        <taxon>Terriglobales</taxon>
        <taxon>Acidobacteriaceae</taxon>
        <taxon>Acidicapsa</taxon>
    </lineage>
</organism>
<evidence type="ECO:0000313" key="2">
    <source>
        <dbReference type="Proteomes" id="UP001596091"/>
    </source>
</evidence>
<evidence type="ECO:0008006" key="3">
    <source>
        <dbReference type="Google" id="ProtNLM"/>
    </source>
</evidence>
<reference evidence="2" key="1">
    <citation type="journal article" date="2019" name="Int. J. Syst. Evol. Microbiol.">
        <title>The Global Catalogue of Microorganisms (GCM) 10K type strain sequencing project: providing services to taxonomists for standard genome sequencing and annotation.</title>
        <authorList>
            <consortium name="The Broad Institute Genomics Platform"/>
            <consortium name="The Broad Institute Genome Sequencing Center for Infectious Disease"/>
            <person name="Wu L."/>
            <person name="Ma J."/>
        </authorList>
    </citation>
    <scope>NUCLEOTIDE SEQUENCE [LARGE SCALE GENOMIC DNA]</scope>
    <source>
        <strain evidence="2">JCM 4087</strain>
    </source>
</reference>
<gene>
    <name evidence="1" type="ORF">ACFPT7_05310</name>
</gene>
<proteinExistence type="predicted"/>